<keyword evidence="4 6" id="KW-0862">Zinc</keyword>
<evidence type="ECO:0000256" key="6">
    <source>
        <dbReference type="RuleBase" id="RU003983"/>
    </source>
</evidence>
<reference evidence="9 10" key="1">
    <citation type="submission" date="2019-12" db="EMBL/GenBank/DDBJ databases">
        <title>Genomic-based taxomic classification of the family Erythrobacteraceae.</title>
        <authorList>
            <person name="Xu L."/>
        </authorList>
    </citation>
    <scope>NUCLEOTIDE SEQUENCE [LARGE SCALE GENOMIC DNA]</scope>
    <source>
        <strain evidence="9 10">MCCC 1K02066</strain>
    </source>
</reference>
<keyword evidence="10" id="KW-1185">Reference proteome</keyword>
<dbReference type="Proteomes" id="UP000469159">
    <property type="component" value="Unassembled WGS sequence"/>
</dbReference>
<evidence type="ECO:0000313" key="10">
    <source>
        <dbReference type="Proteomes" id="UP000469159"/>
    </source>
</evidence>
<organism evidence="9 10">
    <name type="scientific">Croceibacterium soli</name>
    <dbReference type="NCBI Taxonomy" id="1739690"/>
    <lineage>
        <taxon>Bacteria</taxon>
        <taxon>Pseudomonadati</taxon>
        <taxon>Pseudomonadota</taxon>
        <taxon>Alphaproteobacteria</taxon>
        <taxon>Sphingomonadales</taxon>
        <taxon>Erythrobacteraceae</taxon>
        <taxon>Croceibacterium</taxon>
    </lineage>
</organism>
<dbReference type="GO" id="GO:0016020">
    <property type="term" value="C:membrane"/>
    <property type="evidence" value="ECO:0007669"/>
    <property type="project" value="TreeGrafter"/>
</dbReference>
<keyword evidence="2" id="KW-0479">Metal-binding</keyword>
<evidence type="ECO:0000256" key="1">
    <source>
        <dbReference type="ARBA" id="ARBA00022670"/>
    </source>
</evidence>
<dbReference type="GO" id="GO:0051603">
    <property type="term" value="P:proteolysis involved in protein catabolic process"/>
    <property type="evidence" value="ECO:0007669"/>
    <property type="project" value="TreeGrafter"/>
</dbReference>
<evidence type="ECO:0000256" key="4">
    <source>
        <dbReference type="ARBA" id="ARBA00022833"/>
    </source>
</evidence>
<comment type="cofactor">
    <cofactor evidence="6">
        <name>Zn(2+)</name>
        <dbReference type="ChEBI" id="CHEBI:29105"/>
    </cofactor>
    <text evidence="6">Binds 1 zinc ion per subunit.</text>
</comment>
<dbReference type="InterPro" id="IPR051156">
    <property type="entry name" value="Mito/Outer_Membr_Metalloprot"/>
</dbReference>
<comment type="similarity">
    <text evidence="6">Belongs to the peptidase M48 family.</text>
</comment>
<sequence length="393" mass="43501">MNRPLLAAAGALLISTGAAAKEQPLPPFTLGYEPQTVDERGMWSEADEWEKSVKSSTLRVDDEGLNAYVREVLCKTVGTDRCDGVRVYVLNIPAFNATMSPNGMMMVWTGLLLRARSEAELGAVLGHEFAHFELRHSLKGFQARRSASDVLAWTQVLGNALQVDTRNSQFSLIGSLFRFNREQEKEADLLGLDYLAQSKYPSRSASEVWQHLMEEADATATGRKIKKRHRYRAGFFDTHPTELDRADYLLEQSMAKGDTGDAGAASYYAALSPWLPKLLEDQVRLNDFAGTEYLLNSIAATTGWTGELLQARAELFATRGNPRDLITATTLYLNAIDVGHSRPATMRGLGLSLVKSGKRSEGAEYLRKYLEAEPGAPDASLIRMYVPDERTAK</sequence>
<dbReference type="GO" id="GO:0046872">
    <property type="term" value="F:metal ion binding"/>
    <property type="evidence" value="ECO:0007669"/>
    <property type="project" value="UniProtKB-KW"/>
</dbReference>
<keyword evidence="3 6" id="KW-0378">Hydrolase</keyword>
<accession>A0A6I4UUP6</accession>
<dbReference type="CDD" id="cd07324">
    <property type="entry name" value="M48C_Oma1-like"/>
    <property type="match status" value="1"/>
</dbReference>
<dbReference type="AlphaFoldDB" id="A0A6I4UUP6"/>
<evidence type="ECO:0000313" key="9">
    <source>
        <dbReference type="EMBL" id="MXP42358.1"/>
    </source>
</evidence>
<dbReference type="GO" id="GO:0004222">
    <property type="term" value="F:metalloendopeptidase activity"/>
    <property type="evidence" value="ECO:0007669"/>
    <property type="project" value="InterPro"/>
</dbReference>
<gene>
    <name evidence="9" type="ORF">GRI75_11980</name>
</gene>
<feature type="signal peptide" evidence="7">
    <location>
        <begin position="1"/>
        <end position="20"/>
    </location>
</feature>
<evidence type="ECO:0000256" key="5">
    <source>
        <dbReference type="ARBA" id="ARBA00023049"/>
    </source>
</evidence>
<protein>
    <submittedName>
        <fullName evidence="9">M48 family metalloprotease</fullName>
    </submittedName>
</protein>
<name>A0A6I4UUP6_9SPHN</name>
<feature type="chain" id="PRO_5026186141" evidence="7">
    <location>
        <begin position="21"/>
        <end position="393"/>
    </location>
</feature>
<dbReference type="OrthoDB" id="9810445at2"/>
<evidence type="ECO:0000256" key="2">
    <source>
        <dbReference type="ARBA" id="ARBA00022723"/>
    </source>
</evidence>
<feature type="domain" description="Peptidase M48" evidence="8">
    <location>
        <begin position="86"/>
        <end position="250"/>
    </location>
</feature>
<evidence type="ECO:0000256" key="7">
    <source>
        <dbReference type="SAM" id="SignalP"/>
    </source>
</evidence>
<evidence type="ECO:0000259" key="8">
    <source>
        <dbReference type="Pfam" id="PF01435"/>
    </source>
</evidence>
<dbReference type="Pfam" id="PF01435">
    <property type="entry name" value="Peptidase_M48"/>
    <property type="match status" value="1"/>
</dbReference>
<dbReference type="PANTHER" id="PTHR22726:SF1">
    <property type="entry name" value="METALLOENDOPEPTIDASE OMA1, MITOCHONDRIAL"/>
    <property type="match status" value="1"/>
</dbReference>
<keyword evidence="1 6" id="KW-0645">Protease</keyword>
<comment type="caution">
    <text evidence="9">The sequence shown here is derived from an EMBL/GenBank/DDBJ whole genome shotgun (WGS) entry which is preliminary data.</text>
</comment>
<dbReference type="InterPro" id="IPR001915">
    <property type="entry name" value="Peptidase_M48"/>
</dbReference>
<dbReference type="RefSeq" id="WP_160747221.1">
    <property type="nucleotide sequence ID" value="NZ_WTYK01000007.1"/>
</dbReference>
<evidence type="ECO:0000256" key="3">
    <source>
        <dbReference type="ARBA" id="ARBA00022801"/>
    </source>
</evidence>
<dbReference type="PANTHER" id="PTHR22726">
    <property type="entry name" value="METALLOENDOPEPTIDASE OMA1"/>
    <property type="match status" value="1"/>
</dbReference>
<keyword evidence="7" id="KW-0732">Signal</keyword>
<dbReference type="Gene3D" id="3.30.2010.10">
    <property type="entry name" value="Metalloproteases ('zincins'), catalytic domain"/>
    <property type="match status" value="1"/>
</dbReference>
<keyword evidence="5 6" id="KW-0482">Metalloprotease</keyword>
<proteinExistence type="inferred from homology"/>
<dbReference type="EMBL" id="WTYK01000007">
    <property type="protein sequence ID" value="MXP42358.1"/>
    <property type="molecule type" value="Genomic_DNA"/>
</dbReference>